<dbReference type="PANTHER" id="PTHR48475">
    <property type="entry name" value="RIBONUCLEASE H"/>
    <property type="match status" value="1"/>
</dbReference>
<dbReference type="GO" id="GO:0008270">
    <property type="term" value="F:zinc ion binding"/>
    <property type="evidence" value="ECO:0007669"/>
    <property type="project" value="UniProtKB-KW"/>
</dbReference>
<comment type="caution">
    <text evidence="5">The sequence shown here is derived from an EMBL/GenBank/DDBJ whole genome shotgun (WGS) entry which is preliminary data.</text>
</comment>
<evidence type="ECO:0000259" key="4">
    <source>
        <dbReference type="PROSITE" id="PS50994"/>
    </source>
</evidence>
<sequence>MYLDLLVHRKLPRRYHNQEPPSLSLPEFPFAVEKEPFGSSSTADLGSGLIFLKRRPNVPRINPNRATFNLRSALSNRRIKLCFGRGMRKSKEVKNGGATEKPLAFQPPPGGQDGVAEMVKALIAQFQQDRQEAKERQTREEARIAALENTLLRANTQPFADAAHRRGERTPTPGDSRDPPNMEELGLPSNEEYYDNDDRRSEEDPTHYPHDTSTDERVYEIDDVPTNSSQADRALRRSVRDQYAGDTYQRLVNKIFKEMIGKCMEVYVDDMLIKSSSMEQHPKDLAECFDYSRAYKMKLNPSKCTFSVEAGKFPGFMVSTEYEALIAGLEIARRMRASHLKVFSDSQIVTKQTSGEYEAKKPSMAEYSKKVQELWSTFDKITLQQVLRDENTRVDALSKLASSNVESARGKVFMEYVEKPAYIRKAQVLTIEEEVAPNWKTEIIDYLNGIRPKLDPKEALARQRRVARYVLIDGVLYKKSFILPLLKCLGPTEANYVLKEIHQGVCGNHMGGRSVAQKALKQGYYWLTMRADAISLVQKCFKCQEFAKVSRFLAEELNVIKAAWSFAMWGMDLIGPLPKASGNLKFAIVAFGLPNAIVSDIGLQLQAQHIQELYKKFHVKLIASSIVYPKTNGHVESTNAKILSPLKKKLESKKVKWIEEFHDVIWAIRTTSHTGTRETPFNMAFSTEAVVLAEIGVKTFRTSPLFDPEKNEEELQTNLDIPEEVREAAQLRQANRAQKISQYYNQRVRHRQFQIGDLVEIPEFDGRGQPDDFLEWLHTVERIFQYQDVPENKQVKLVAIKFRKHASLWWENLRMQRERKGKEKVRTWDKMVRELKKKFLPEDYKQDVFLKLQNLKQGSMSVLDYTAEFDALMIKANINEPEEQTIARYLAGLKILIANIVVLQPYRTLNDVIKLTLRVEKQVKNKSVVKLDERELSEETTPKAPFVPKCNVNGDAKDKGKKAADDSGKTKLRPEKKCFKCHGFGHIASDCPNRQVIALIEGSDDDSEKNELEAEQAHEEEVLVHADQGESLVVQKVLHITQTSPGEDWKRKNVFHTRCTCQGKICMVIIDSGSFENLASMEMVQKLGLKTIPQPTPYKLSWLKDESDLKHVIYDGHAHTYTLKKDGRKITLAPLKPKTTPTPKMENLLSSRGLVPYVHEGTSNFFQPGENDTGVSHMSHEGDSGEEDEFSKASTTPCKHLALMTCHFKWDQGSHVGWKLAPLQVDAYVEASTSHFMTHVNDPPFSM</sequence>
<keyword evidence="5" id="KW-0548">Nucleotidyltransferase</keyword>
<gene>
    <name evidence="5" type="ORF">CCACVL1_19234</name>
</gene>
<dbReference type="GO" id="GO:0015074">
    <property type="term" value="P:DNA integration"/>
    <property type="evidence" value="ECO:0007669"/>
    <property type="project" value="InterPro"/>
</dbReference>
<dbReference type="InterPro" id="IPR001878">
    <property type="entry name" value="Znf_CCHC"/>
</dbReference>
<dbReference type="PROSITE" id="PS50158">
    <property type="entry name" value="ZF_CCHC"/>
    <property type="match status" value="1"/>
</dbReference>
<dbReference type="EMBL" id="AWWV01011946">
    <property type="protein sequence ID" value="OMO69839.1"/>
    <property type="molecule type" value="Genomic_DNA"/>
</dbReference>
<dbReference type="InterPro" id="IPR000477">
    <property type="entry name" value="RT_dom"/>
</dbReference>
<feature type="domain" description="CCHC-type" evidence="3">
    <location>
        <begin position="977"/>
        <end position="993"/>
    </location>
</feature>
<dbReference type="Pfam" id="PF00078">
    <property type="entry name" value="RVT_1"/>
    <property type="match status" value="1"/>
</dbReference>
<dbReference type="Gene3D" id="4.10.60.10">
    <property type="entry name" value="Zinc finger, CCHC-type"/>
    <property type="match status" value="1"/>
</dbReference>
<dbReference type="SMART" id="SM00343">
    <property type="entry name" value="ZnF_C2HC"/>
    <property type="match status" value="1"/>
</dbReference>
<dbReference type="Gene3D" id="1.10.340.70">
    <property type="match status" value="1"/>
</dbReference>
<keyword evidence="1" id="KW-0479">Metal-binding</keyword>
<dbReference type="OrthoDB" id="1747743at2759"/>
<dbReference type="InterPro" id="IPR041588">
    <property type="entry name" value="Integrase_H2C2"/>
</dbReference>
<keyword evidence="5" id="KW-0695">RNA-directed DNA polymerase</keyword>
<dbReference type="CDD" id="cd09279">
    <property type="entry name" value="RNase_HI_like"/>
    <property type="match status" value="1"/>
</dbReference>
<feature type="compositionally biased region" description="Basic and acidic residues" evidence="2">
    <location>
        <begin position="196"/>
        <end position="220"/>
    </location>
</feature>
<feature type="region of interest" description="Disordered" evidence="2">
    <location>
        <begin position="148"/>
        <end position="232"/>
    </location>
</feature>
<evidence type="ECO:0000256" key="2">
    <source>
        <dbReference type="SAM" id="MobiDB-lite"/>
    </source>
</evidence>
<keyword evidence="1" id="KW-0862">Zinc</keyword>
<dbReference type="Proteomes" id="UP000188268">
    <property type="component" value="Unassembled WGS sequence"/>
</dbReference>
<dbReference type="PANTHER" id="PTHR48475:SF2">
    <property type="entry name" value="RIBONUCLEASE H"/>
    <property type="match status" value="1"/>
</dbReference>
<organism evidence="5 6">
    <name type="scientific">Corchorus capsularis</name>
    <name type="common">Jute</name>
    <dbReference type="NCBI Taxonomy" id="210143"/>
    <lineage>
        <taxon>Eukaryota</taxon>
        <taxon>Viridiplantae</taxon>
        <taxon>Streptophyta</taxon>
        <taxon>Embryophyta</taxon>
        <taxon>Tracheophyta</taxon>
        <taxon>Spermatophyta</taxon>
        <taxon>Magnoliopsida</taxon>
        <taxon>eudicotyledons</taxon>
        <taxon>Gunneridae</taxon>
        <taxon>Pentapetalae</taxon>
        <taxon>rosids</taxon>
        <taxon>malvids</taxon>
        <taxon>Malvales</taxon>
        <taxon>Malvaceae</taxon>
        <taxon>Grewioideae</taxon>
        <taxon>Apeibeae</taxon>
        <taxon>Corchorus</taxon>
    </lineage>
</organism>
<dbReference type="GO" id="GO:0004523">
    <property type="term" value="F:RNA-DNA hybrid ribonuclease activity"/>
    <property type="evidence" value="ECO:0007669"/>
    <property type="project" value="InterPro"/>
</dbReference>
<dbReference type="Gramene" id="OMO69839">
    <property type="protein sequence ID" value="OMO69839"/>
    <property type="gene ID" value="CCACVL1_19234"/>
</dbReference>
<dbReference type="InterPro" id="IPR036397">
    <property type="entry name" value="RNaseH_sf"/>
</dbReference>
<dbReference type="AlphaFoldDB" id="A0A1R3HHP5"/>
<evidence type="ECO:0000313" key="6">
    <source>
        <dbReference type="Proteomes" id="UP000188268"/>
    </source>
</evidence>
<dbReference type="SUPFAM" id="SSF53098">
    <property type="entry name" value="Ribonuclease H-like"/>
    <property type="match status" value="1"/>
</dbReference>
<keyword evidence="5" id="KW-0808">Transferase</keyword>
<dbReference type="InterPro" id="IPR005162">
    <property type="entry name" value="Retrotrans_gag_dom"/>
</dbReference>
<dbReference type="InterPro" id="IPR043128">
    <property type="entry name" value="Rev_trsase/Diguanyl_cyclase"/>
</dbReference>
<dbReference type="InterPro" id="IPR036875">
    <property type="entry name" value="Znf_CCHC_sf"/>
</dbReference>
<dbReference type="GO" id="GO:0003964">
    <property type="term" value="F:RNA-directed DNA polymerase activity"/>
    <property type="evidence" value="ECO:0007669"/>
    <property type="project" value="UniProtKB-KW"/>
</dbReference>
<feature type="region of interest" description="Disordered" evidence="2">
    <location>
        <begin position="943"/>
        <end position="969"/>
    </location>
</feature>
<accession>A0A1R3HHP5</accession>
<feature type="region of interest" description="Disordered" evidence="2">
    <location>
        <begin position="92"/>
        <end position="111"/>
    </location>
</feature>
<feature type="region of interest" description="Disordered" evidence="2">
    <location>
        <begin position="1168"/>
        <end position="1191"/>
    </location>
</feature>
<dbReference type="InterPro" id="IPR001584">
    <property type="entry name" value="Integrase_cat-core"/>
</dbReference>
<proteinExistence type="predicted"/>
<protein>
    <submittedName>
        <fullName evidence="5">Reverse transcriptase</fullName>
    </submittedName>
</protein>
<name>A0A1R3HHP5_COCAP</name>
<dbReference type="Pfam" id="PF03732">
    <property type="entry name" value="Retrotrans_gag"/>
    <property type="match status" value="1"/>
</dbReference>
<dbReference type="SUPFAM" id="SSF56672">
    <property type="entry name" value="DNA/RNA polymerases"/>
    <property type="match status" value="1"/>
</dbReference>
<dbReference type="PROSITE" id="PS50994">
    <property type="entry name" value="INTEGRASE"/>
    <property type="match status" value="1"/>
</dbReference>
<dbReference type="SUPFAM" id="SSF57756">
    <property type="entry name" value="Retrovirus zinc finger-like domains"/>
    <property type="match status" value="1"/>
</dbReference>
<keyword evidence="6" id="KW-1185">Reference proteome</keyword>
<feature type="domain" description="Integrase catalytic" evidence="4">
    <location>
        <begin position="586"/>
        <end position="688"/>
    </location>
</feature>
<feature type="compositionally biased region" description="Basic and acidic residues" evidence="2">
    <location>
        <begin position="162"/>
        <end position="180"/>
    </location>
</feature>
<dbReference type="InterPro" id="IPR012337">
    <property type="entry name" value="RNaseH-like_sf"/>
</dbReference>
<dbReference type="Pfam" id="PF17921">
    <property type="entry name" value="Integrase_H2C2"/>
    <property type="match status" value="1"/>
</dbReference>
<reference evidence="5 6" key="1">
    <citation type="submission" date="2013-09" db="EMBL/GenBank/DDBJ databases">
        <title>Corchorus capsularis genome sequencing.</title>
        <authorList>
            <person name="Alam M."/>
            <person name="Haque M.S."/>
            <person name="Islam M.S."/>
            <person name="Emdad E.M."/>
            <person name="Islam M.M."/>
            <person name="Ahmed B."/>
            <person name="Halim A."/>
            <person name="Hossen Q.M.M."/>
            <person name="Hossain M.Z."/>
            <person name="Ahmed R."/>
            <person name="Khan M.M."/>
            <person name="Islam R."/>
            <person name="Rashid M.M."/>
            <person name="Khan S.A."/>
            <person name="Rahman M.S."/>
            <person name="Alam M."/>
        </authorList>
    </citation>
    <scope>NUCLEOTIDE SEQUENCE [LARGE SCALE GENOMIC DNA]</scope>
    <source>
        <strain evidence="6">cv. CVL-1</strain>
        <tissue evidence="5">Whole seedling</tissue>
    </source>
</reference>
<evidence type="ECO:0000256" key="1">
    <source>
        <dbReference type="PROSITE-ProRule" id="PRU00047"/>
    </source>
</evidence>
<evidence type="ECO:0000313" key="5">
    <source>
        <dbReference type="EMBL" id="OMO69839.1"/>
    </source>
</evidence>
<dbReference type="Gene3D" id="3.30.70.270">
    <property type="match status" value="1"/>
</dbReference>
<dbReference type="Pfam" id="PF13456">
    <property type="entry name" value="RVT_3"/>
    <property type="match status" value="1"/>
</dbReference>
<dbReference type="Gene3D" id="3.30.420.10">
    <property type="entry name" value="Ribonuclease H-like superfamily/Ribonuclease H"/>
    <property type="match status" value="2"/>
</dbReference>
<evidence type="ECO:0000259" key="3">
    <source>
        <dbReference type="PROSITE" id="PS50158"/>
    </source>
</evidence>
<keyword evidence="1" id="KW-0863">Zinc-finger</keyword>
<dbReference type="CDD" id="cd01647">
    <property type="entry name" value="RT_LTR"/>
    <property type="match status" value="1"/>
</dbReference>
<dbReference type="GO" id="GO:0003676">
    <property type="term" value="F:nucleic acid binding"/>
    <property type="evidence" value="ECO:0007669"/>
    <property type="project" value="InterPro"/>
</dbReference>
<dbReference type="InterPro" id="IPR002156">
    <property type="entry name" value="RNaseH_domain"/>
</dbReference>
<dbReference type="InterPro" id="IPR043502">
    <property type="entry name" value="DNA/RNA_pol_sf"/>
</dbReference>
<feature type="compositionally biased region" description="Basic and acidic residues" evidence="2">
    <location>
        <begin position="955"/>
        <end position="969"/>
    </location>
</feature>